<dbReference type="InterPro" id="IPR013516">
    <property type="entry name" value="Phyto_chromo_BS"/>
</dbReference>
<dbReference type="PANTHER" id="PTHR47876">
    <property type="entry name" value="OS08G0260000 PROTEIN"/>
    <property type="match status" value="1"/>
</dbReference>
<feature type="domain" description="PAS" evidence="12">
    <location>
        <begin position="617"/>
        <end position="687"/>
    </location>
</feature>
<evidence type="ECO:0000256" key="6">
    <source>
        <dbReference type="ARBA" id="ARBA00023015"/>
    </source>
</evidence>
<dbReference type="SUPFAM" id="SSF55781">
    <property type="entry name" value="GAF domain-like"/>
    <property type="match status" value="2"/>
</dbReference>
<dbReference type="Pfam" id="PF00512">
    <property type="entry name" value="HisKA"/>
    <property type="match status" value="1"/>
</dbReference>
<dbReference type="Gene3D" id="3.30.450.270">
    <property type="match status" value="1"/>
</dbReference>
<dbReference type="CDD" id="cd00130">
    <property type="entry name" value="PAS"/>
    <property type="match status" value="2"/>
</dbReference>
<protein>
    <recommendedName>
        <fullName evidence="9">Phytochrome</fullName>
    </recommendedName>
</protein>
<dbReference type="Gene3D" id="3.30.450.40">
    <property type="match status" value="1"/>
</dbReference>
<keyword evidence="14" id="KW-1185">Reference proteome</keyword>
<dbReference type="PANTHER" id="PTHR47876:SF3">
    <property type="entry name" value="PHYTOCHROME 1"/>
    <property type="match status" value="1"/>
</dbReference>
<evidence type="ECO:0000313" key="13">
    <source>
        <dbReference type="EMBL" id="KAJ9180406.1"/>
    </source>
</evidence>
<dbReference type="InterPro" id="IPR013654">
    <property type="entry name" value="PAS_2"/>
</dbReference>
<dbReference type="Gene3D" id="1.10.287.130">
    <property type="match status" value="1"/>
</dbReference>
<feature type="domain" description="PAS" evidence="12">
    <location>
        <begin position="750"/>
        <end position="802"/>
    </location>
</feature>
<dbReference type="PROSITE" id="PS50046">
    <property type="entry name" value="PHYTOCHROME_2"/>
    <property type="match status" value="1"/>
</dbReference>
<proteinExistence type="inferred from homology"/>
<keyword evidence="6 9" id="KW-0805">Transcription regulation</keyword>
<comment type="similarity">
    <text evidence="2 9">Belongs to the phytochrome family.</text>
</comment>
<keyword evidence="3 9" id="KW-0600">Photoreceptor protein</keyword>
<dbReference type="InterPro" id="IPR001294">
    <property type="entry name" value="Phytochrome"/>
</dbReference>
<keyword evidence="4 9" id="KW-0716">Sensory transduction</keyword>
<dbReference type="CDD" id="cd16932">
    <property type="entry name" value="HATPase_Phy-like"/>
    <property type="match status" value="1"/>
</dbReference>
<dbReference type="NCBIfam" id="TIGR00229">
    <property type="entry name" value="sensory_box"/>
    <property type="match status" value="1"/>
</dbReference>
<dbReference type="SUPFAM" id="SSF55874">
    <property type="entry name" value="ATPase domain of HSP90 chaperone/DNA topoisomerase II/histidine kinase"/>
    <property type="match status" value="1"/>
</dbReference>
<dbReference type="EMBL" id="JARPOI010000005">
    <property type="protein sequence ID" value="KAJ9180406.1"/>
    <property type="molecule type" value="Genomic_DNA"/>
</dbReference>
<dbReference type="Gene3D" id="3.30.565.10">
    <property type="entry name" value="Histidine kinase-like ATPase, C-terminal domain"/>
    <property type="match status" value="1"/>
</dbReference>
<dbReference type="EMBL" id="JARPOI010000005">
    <property type="protein sequence ID" value="KAJ9180407.1"/>
    <property type="molecule type" value="Genomic_DNA"/>
</dbReference>
<dbReference type="SMART" id="SM00091">
    <property type="entry name" value="PAS"/>
    <property type="match status" value="2"/>
</dbReference>
<evidence type="ECO:0000259" key="10">
    <source>
        <dbReference type="PROSITE" id="PS50046"/>
    </source>
</evidence>
<evidence type="ECO:0000256" key="5">
    <source>
        <dbReference type="ARBA" id="ARBA00022991"/>
    </source>
</evidence>
<dbReference type="Gene3D" id="3.30.450.20">
    <property type="entry name" value="PAS domain"/>
    <property type="match status" value="3"/>
</dbReference>
<evidence type="ECO:0000256" key="1">
    <source>
        <dbReference type="ARBA" id="ARBA00002479"/>
    </source>
</evidence>
<feature type="domain" description="Histidine kinase" evidence="11">
    <location>
        <begin position="901"/>
        <end position="1117"/>
    </location>
</feature>
<evidence type="ECO:0000256" key="4">
    <source>
        <dbReference type="ARBA" id="ARBA00022606"/>
    </source>
</evidence>
<evidence type="ECO:0000256" key="8">
    <source>
        <dbReference type="ARBA" id="ARBA00023170"/>
    </source>
</evidence>
<dbReference type="PRINTS" id="PR01033">
    <property type="entry name" value="PHYTOCHROME"/>
</dbReference>
<comment type="function">
    <text evidence="1">Regulatory photoreceptor which exists in two forms that are reversibly interconvertible by light: the Pr form that absorbs maximally in the red region of the spectrum and the Pfr form that absorbs maximally in the far-red region. Photoconversion of Pr to Pfr induces an array of morphogenic responses, whereas reconversion of Pfr to Pr cancels the induction of those responses. Pfr controls the expression of a number of nuclear genes including those encoding the small subunit of ribulose-bisphosphate carboxylase, chlorophyll A/B binding protein, protochlorophyllide reductase, rRNA, etc. It also controls the expression of its own gene(s) in a negative feedback fashion.</text>
</comment>
<evidence type="ECO:0000313" key="14">
    <source>
        <dbReference type="Proteomes" id="UP001174677"/>
    </source>
</evidence>
<dbReference type="InterPro" id="IPR012129">
    <property type="entry name" value="Phytochrome_A-E"/>
</dbReference>
<dbReference type="InterPro" id="IPR003018">
    <property type="entry name" value="GAF"/>
</dbReference>
<dbReference type="Pfam" id="PF00360">
    <property type="entry name" value="PHY"/>
    <property type="match status" value="1"/>
</dbReference>
<dbReference type="InterPro" id="IPR005467">
    <property type="entry name" value="His_kinase_dom"/>
</dbReference>
<accession>A0ABQ9MJB5</accession>
<dbReference type="PIRSF" id="PIRSF000084">
    <property type="entry name" value="Phytochrome"/>
    <property type="match status" value="1"/>
</dbReference>
<evidence type="ECO:0000256" key="2">
    <source>
        <dbReference type="ARBA" id="ARBA00008235"/>
    </source>
</evidence>
<dbReference type="InterPro" id="IPR000014">
    <property type="entry name" value="PAS"/>
</dbReference>
<evidence type="ECO:0000256" key="3">
    <source>
        <dbReference type="ARBA" id="ARBA00022543"/>
    </source>
</evidence>
<keyword evidence="7 9" id="KW-0804">Transcription</keyword>
<keyword evidence="8 9" id="KW-0675">Receptor</keyword>
<dbReference type="Proteomes" id="UP001174677">
    <property type="component" value="Chromosome 5"/>
</dbReference>
<dbReference type="PROSITE" id="PS50112">
    <property type="entry name" value="PAS"/>
    <property type="match status" value="2"/>
</dbReference>
<dbReference type="InterPro" id="IPR003661">
    <property type="entry name" value="HisK_dim/P_dom"/>
</dbReference>
<dbReference type="InterPro" id="IPR029016">
    <property type="entry name" value="GAF-like_dom_sf"/>
</dbReference>
<dbReference type="SUPFAM" id="SSF55785">
    <property type="entry name" value="PYP-like sensor domain (PAS domain)"/>
    <property type="match status" value="3"/>
</dbReference>
<evidence type="ECO:0000259" key="12">
    <source>
        <dbReference type="PROSITE" id="PS50112"/>
    </source>
</evidence>
<dbReference type="Pfam" id="PF02518">
    <property type="entry name" value="HATPase_c"/>
    <property type="match status" value="1"/>
</dbReference>
<dbReference type="Pfam" id="PF01590">
    <property type="entry name" value="GAF"/>
    <property type="match status" value="1"/>
</dbReference>
<dbReference type="SMART" id="SM00065">
    <property type="entry name" value="GAF"/>
    <property type="match status" value="1"/>
</dbReference>
<dbReference type="CDD" id="cd00082">
    <property type="entry name" value="HisKA"/>
    <property type="match status" value="1"/>
</dbReference>
<dbReference type="InterPro" id="IPR035965">
    <property type="entry name" value="PAS-like_dom_sf"/>
</dbReference>
<dbReference type="InterPro" id="IPR036890">
    <property type="entry name" value="HATPase_C_sf"/>
</dbReference>
<gene>
    <name evidence="13" type="ORF">P3X46_008654</name>
</gene>
<comment type="caution">
    <text evidence="13">The sequence shown here is derived from an EMBL/GenBank/DDBJ whole genome shotgun (WGS) entry which is preliminary data.</text>
</comment>
<dbReference type="InterPro" id="IPR003594">
    <property type="entry name" value="HATPase_dom"/>
</dbReference>
<dbReference type="PROSITE" id="PS50109">
    <property type="entry name" value="HIS_KIN"/>
    <property type="match status" value="1"/>
</dbReference>
<reference evidence="13" key="1">
    <citation type="journal article" date="2023" name="Plant Biotechnol. J.">
        <title>Chromosome-level wild Hevea brasiliensis genome provides new tools for genomic-assisted breeding and valuable loci to elevate rubber yield.</title>
        <authorList>
            <person name="Cheng H."/>
            <person name="Song X."/>
            <person name="Hu Y."/>
            <person name="Wu T."/>
            <person name="Yang Q."/>
            <person name="An Z."/>
            <person name="Feng S."/>
            <person name="Deng Z."/>
            <person name="Wu W."/>
            <person name="Zeng X."/>
            <person name="Tu M."/>
            <person name="Wang X."/>
            <person name="Huang H."/>
        </authorList>
    </citation>
    <scope>NUCLEOTIDE SEQUENCE</scope>
    <source>
        <strain evidence="13">MT/VB/25A 57/8</strain>
    </source>
</reference>
<name>A0ABQ9MJB5_HEVBR</name>
<dbReference type="Pfam" id="PF08446">
    <property type="entry name" value="PAS_2"/>
    <property type="match status" value="1"/>
</dbReference>
<organism evidence="13 14">
    <name type="scientific">Hevea brasiliensis</name>
    <name type="common">Para rubber tree</name>
    <name type="synonym">Siphonia brasiliensis</name>
    <dbReference type="NCBI Taxonomy" id="3981"/>
    <lineage>
        <taxon>Eukaryota</taxon>
        <taxon>Viridiplantae</taxon>
        <taxon>Streptophyta</taxon>
        <taxon>Embryophyta</taxon>
        <taxon>Tracheophyta</taxon>
        <taxon>Spermatophyta</taxon>
        <taxon>Magnoliopsida</taxon>
        <taxon>eudicotyledons</taxon>
        <taxon>Gunneridae</taxon>
        <taxon>Pentapetalae</taxon>
        <taxon>rosids</taxon>
        <taxon>fabids</taxon>
        <taxon>Malpighiales</taxon>
        <taxon>Euphorbiaceae</taxon>
        <taxon>Crotonoideae</taxon>
        <taxon>Micrandreae</taxon>
        <taxon>Hevea</taxon>
    </lineage>
</organism>
<dbReference type="InterPro" id="IPR044767">
    <property type="entry name" value="Phy_HATPase-like"/>
</dbReference>
<feature type="domain" description="Phytochrome chromophore attachment site" evidence="10">
    <location>
        <begin position="218"/>
        <end position="391"/>
    </location>
</feature>
<evidence type="ECO:0000259" key="11">
    <source>
        <dbReference type="PROSITE" id="PS50109"/>
    </source>
</evidence>
<dbReference type="Pfam" id="PF00989">
    <property type="entry name" value="PAS"/>
    <property type="match status" value="2"/>
</dbReference>
<dbReference type="PROSITE" id="PS00245">
    <property type="entry name" value="PHYTOCHROME_1"/>
    <property type="match status" value="1"/>
</dbReference>
<keyword evidence="5 9" id="KW-0157">Chromophore</keyword>
<dbReference type="SMART" id="SM00387">
    <property type="entry name" value="HATPase_c"/>
    <property type="match status" value="1"/>
</dbReference>
<sequence length="1123" mass="124611">MSSSRPSHSSSSNSVRSRHSARIIAQTTVDAKLHADFEESGSSFDYSNLVRITSSVGDQPPRSDKVTKAYLHQIQKGKLIQPFGCLLALDEKTLKVIAYSENAPEMLTTVSHAVPSVGDHPVLGIGTDIKTIFTAPSASALQKALGFGDVSLLNPILVHCKTSGKPFYAIVHRVTGSLIIDFEPVKPYEVPMTAAGALQSYKLAAKAITRLQSLPSGSMERLCDTMVQEVSELTGYDRVMTYKFHDDDHGEVIAESTKPGLEPYLGLHYPATDIPQSARFLFMKNKVRMIVDCRAKHVKVLQDEKLSFDLTLCGSTLRAPHSCHLQYMENMDSIASLVMAVVINEGDEDDDSHTSVQSQKRKRLWGLVVCHNTTSRFVPFPLRYACEFLVQVFAIHVSKELELENQIVEKNILRTQTLLCDMLMRDAPLGIVTQSANIMDLVKCDGAALLYKNKIWRLGVTPSDRQIQDIAVWLSEYHMDSTGLSTDSLFDAGYPGALTLGDVVCGMAAVRITSKDMLFWFRSQTAAEIRWGGAKHEPGEKDDGRKMHPRSSFKAFLEVVKTRSLPWKDYEMDAIHSLQLILRNTFKETETMDMDTKTIHSRLNDLKIEGIQELEAVTSEMVRLIETATVPILAVDVDGLVNGWNTKIAELTGLPVDKAIGKHLLTLVEESSIDIVKKMLFLALQGKEEQNIQFEIKTHGSKVEGGPISLVVNACASRDIHESVVGVCFVAQDVTGEKIVMDKFTRIEGDYKAIVQNPNPLIPPIFGTDEFGWCSEWNPAMTKLTGWKREEVIDKMLLGEVFGINMACCRLKNKEAFVNLGIILNNAMTGQDPEKVSFIFFARNGKYVECLLCMSKKLDREGAVTGVFCFLQLASLELQQALHIQRLSEQTALKRLKTLAYLKRQIRNPLSGIIFSQKMMEGTELDEEQKQLLQTSAQCQHQLGKILDDSDLDSVVEGYLDLEMVEFTLHEVLVASINQVTMKSKRKGIQVIHDAAEEIMTETLYGDGIRLQQVLADFLSVSLNYTPTGGQFTVAASLTKDQLGQSVHLVHLELRITHSGGIPEALLKEMFGSDIDASDEGISLLISRKLVKLMSGDVQYMREAGKSSFIISAELAGGHKPKA</sequence>
<evidence type="ECO:0000256" key="9">
    <source>
        <dbReference type="PIRNR" id="PIRNR000084"/>
    </source>
</evidence>
<evidence type="ECO:0000256" key="7">
    <source>
        <dbReference type="ARBA" id="ARBA00023163"/>
    </source>
</evidence>
<dbReference type="InterPro" id="IPR016132">
    <property type="entry name" value="Phyto_chromo_attachment"/>
</dbReference>
<dbReference type="InterPro" id="IPR013515">
    <property type="entry name" value="Phytochrome_cen-reg"/>
</dbReference>
<dbReference type="InterPro" id="IPR043150">
    <property type="entry name" value="Phytochrome_PHY_sf"/>
</dbReference>
<dbReference type="InterPro" id="IPR013767">
    <property type="entry name" value="PAS_fold"/>
</dbReference>
<dbReference type="SMART" id="SM00388">
    <property type="entry name" value="HisKA"/>
    <property type="match status" value="1"/>
</dbReference>